<keyword evidence="1" id="KW-0812">Transmembrane</keyword>
<accession>A0A838AF27</accession>
<dbReference type="Proteomes" id="UP000582974">
    <property type="component" value="Unassembled WGS sequence"/>
</dbReference>
<feature type="transmembrane region" description="Helical" evidence="1">
    <location>
        <begin position="21"/>
        <end position="39"/>
    </location>
</feature>
<organism evidence="2 3">
    <name type="scientific">Haloechinothrix aidingensis</name>
    <dbReference type="NCBI Taxonomy" id="2752311"/>
    <lineage>
        <taxon>Bacteria</taxon>
        <taxon>Bacillati</taxon>
        <taxon>Actinomycetota</taxon>
        <taxon>Actinomycetes</taxon>
        <taxon>Pseudonocardiales</taxon>
        <taxon>Pseudonocardiaceae</taxon>
        <taxon>Haloechinothrix</taxon>
    </lineage>
</organism>
<evidence type="ECO:0000313" key="2">
    <source>
        <dbReference type="EMBL" id="MBA0127755.1"/>
    </source>
</evidence>
<feature type="transmembrane region" description="Helical" evidence="1">
    <location>
        <begin position="59"/>
        <end position="82"/>
    </location>
</feature>
<name>A0A838AF27_9PSEU</name>
<dbReference type="RefSeq" id="WP_180894567.1">
    <property type="nucleotide sequence ID" value="NZ_JACCKD010000008.1"/>
</dbReference>
<feature type="transmembrane region" description="Helical" evidence="1">
    <location>
        <begin position="94"/>
        <end position="113"/>
    </location>
</feature>
<dbReference type="Pfam" id="PF14325">
    <property type="entry name" value="DUF4383"/>
    <property type="match status" value="1"/>
</dbReference>
<proteinExistence type="predicted"/>
<protein>
    <submittedName>
        <fullName evidence="2">DUF4383 domain-containing protein</fullName>
    </submittedName>
</protein>
<keyword evidence="1" id="KW-1133">Transmembrane helix</keyword>
<sequence>MAQLRVETPTTVPIRRSPVRSVAAAFACLLVVLGVAGFVPGLTSDLTQLSVAGPGSGAMLFGGIQVSVLHNLVNAAIGAWGLTAIDRPIPARSFLLGAGVVYVALWMYGMFVGQHSAANVLPADAAGTILHAALGLGMVITGLLLGRGTGMGTGSNLTAR</sequence>
<feature type="transmembrane region" description="Helical" evidence="1">
    <location>
        <begin position="125"/>
        <end position="145"/>
    </location>
</feature>
<keyword evidence="1" id="KW-0472">Membrane</keyword>
<evidence type="ECO:0000256" key="1">
    <source>
        <dbReference type="SAM" id="Phobius"/>
    </source>
</evidence>
<comment type="caution">
    <text evidence="2">The sequence shown here is derived from an EMBL/GenBank/DDBJ whole genome shotgun (WGS) entry which is preliminary data.</text>
</comment>
<dbReference type="EMBL" id="JACCKD010000008">
    <property type="protein sequence ID" value="MBA0127755.1"/>
    <property type="molecule type" value="Genomic_DNA"/>
</dbReference>
<dbReference type="AlphaFoldDB" id="A0A838AF27"/>
<keyword evidence="3" id="KW-1185">Reference proteome</keyword>
<evidence type="ECO:0000313" key="3">
    <source>
        <dbReference type="Proteomes" id="UP000582974"/>
    </source>
</evidence>
<gene>
    <name evidence="2" type="ORF">H0B56_19595</name>
</gene>
<reference evidence="2 3" key="1">
    <citation type="submission" date="2020-07" db="EMBL/GenBank/DDBJ databases">
        <title>Genome of Haloechinothrix sp.</title>
        <authorList>
            <person name="Tang S.-K."/>
            <person name="Yang L."/>
            <person name="Zhu W.-Y."/>
        </authorList>
    </citation>
    <scope>NUCLEOTIDE SEQUENCE [LARGE SCALE GENOMIC DNA]</scope>
    <source>
        <strain evidence="2 3">YIM 98757</strain>
    </source>
</reference>